<feature type="region of interest" description="Disordered" evidence="13">
    <location>
        <begin position="439"/>
        <end position="481"/>
    </location>
</feature>
<accession>A0AA47MJN2</accession>
<dbReference type="InterPro" id="IPR007110">
    <property type="entry name" value="Ig-like_dom"/>
</dbReference>
<evidence type="ECO:0000256" key="10">
    <source>
        <dbReference type="ARBA" id="ARBA00023157"/>
    </source>
</evidence>
<proteinExistence type="inferred from homology"/>
<name>A0AA47MJN2_MERPO</name>
<dbReference type="SMART" id="SM00408">
    <property type="entry name" value="IGc2"/>
    <property type="match status" value="1"/>
</dbReference>
<comment type="caution">
    <text evidence="16">The sequence shown here is derived from an EMBL/GenBank/DDBJ whole genome shotgun (WGS) entry which is preliminary data.</text>
</comment>
<feature type="compositionally biased region" description="Low complexity" evidence="13">
    <location>
        <begin position="440"/>
        <end position="450"/>
    </location>
</feature>
<dbReference type="InterPro" id="IPR013783">
    <property type="entry name" value="Ig-like_fold"/>
</dbReference>
<dbReference type="InterPro" id="IPR001611">
    <property type="entry name" value="Leu-rich_rpt"/>
</dbReference>
<evidence type="ECO:0000256" key="1">
    <source>
        <dbReference type="ARBA" id="ARBA00004479"/>
    </source>
</evidence>
<comment type="similarity">
    <text evidence="2">Belongs to the immunoglobulin superfamily. AMIGO family.</text>
</comment>
<keyword evidence="3" id="KW-0433">Leucine-rich repeat</keyword>
<evidence type="ECO:0000256" key="5">
    <source>
        <dbReference type="ARBA" id="ARBA00022729"/>
    </source>
</evidence>
<evidence type="ECO:0000256" key="12">
    <source>
        <dbReference type="ARBA" id="ARBA00023319"/>
    </source>
</evidence>
<protein>
    <submittedName>
        <fullName evidence="16">Amphoterin-induced protein 3</fullName>
    </submittedName>
</protein>
<evidence type="ECO:0000256" key="13">
    <source>
        <dbReference type="SAM" id="MobiDB-lite"/>
    </source>
</evidence>
<dbReference type="AlphaFoldDB" id="A0AA47MJN2"/>
<dbReference type="GO" id="GO:0016020">
    <property type="term" value="C:membrane"/>
    <property type="evidence" value="ECO:0007669"/>
    <property type="project" value="UniProtKB-SubCell"/>
</dbReference>
<dbReference type="PROSITE" id="PS51450">
    <property type="entry name" value="LRR"/>
    <property type="match status" value="1"/>
</dbReference>
<evidence type="ECO:0000256" key="9">
    <source>
        <dbReference type="ARBA" id="ARBA00023136"/>
    </source>
</evidence>
<dbReference type="Proteomes" id="UP001174136">
    <property type="component" value="Unassembled WGS sequence"/>
</dbReference>
<dbReference type="SMART" id="SM00369">
    <property type="entry name" value="LRR_TYP"/>
    <property type="match status" value="6"/>
</dbReference>
<evidence type="ECO:0000256" key="6">
    <source>
        <dbReference type="ARBA" id="ARBA00022737"/>
    </source>
</evidence>
<dbReference type="GO" id="GO:0007420">
    <property type="term" value="P:brain development"/>
    <property type="evidence" value="ECO:0007669"/>
    <property type="project" value="TreeGrafter"/>
</dbReference>
<evidence type="ECO:0000256" key="7">
    <source>
        <dbReference type="ARBA" id="ARBA00022889"/>
    </source>
</evidence>
<dbReference type="Pfam" id="PF13855">
    <property type="entry name" value="LRR_8"/>
    <property type="match status" value="2"/>
</dbReference>
<evidence type="ECO:0000313" key="17">
    <source>
        <dbReference type="Proteomes" id="UP001174136"/>
    </source>
</evidence>
<dbReference type="SMART" id="SM00409">
    <property type="entry name" value="IG"/>
    <property type="match status" value="1"/>
</dbReference>
<organism evidence="16 17">
    <name type="scientific">Merluccius polli</name>
    <name type="common">Benguela hake</name>
    <name type="synonym">Merluccius cadenati</name>
    <dbReference type="NCBI Taxonomy" id="89951"/>
    <lineage>
        <taxon>Eukaryota</taxon>
        <taxon>Metazoa</taxon>
        <taxon>Chordata</taxon>
        <taxon>Craniata</taxon>
        <taxon>Vertebrata</taxon>
        <taxon>Euteleostomi</taxon>
        <taxon>Actinopterygii</taxon>
        <taxon>Neopterygii</taxon>
        <taxon>Teleostei</taxon>
        <taxon>Neoteleostei</taxon>
        <taxon>Acanthomorphata</taxon>
        <taxon>Zeiogadaria</taxon>
        <taxon>Gadariae</taxon>
        <taxon>Gadiformes</taxon>
        <taxon>Gadoidei</taxon>
        <taxon>Merlucciidae</taxon>
        <taxon>Merluccius</taxon>
    </lineage>
</organism>
<dbReference type="InterPro" id="IPR031283">
    <property type="entry name" value="AMIGO"/>
</dbReference>
<keyword evidence="4 14" id="KW-0812">Transmembrane</keyword>
<feature type="transmembrane region" description="Helical" evidence="14">
    <location>
        <begin position="410"/>
        <end position="429"/>
    </location>
</feature>
<dbReference type="PROSITE" id="PS50835">
    <property type="entry name" value="IG_LIKE"/>
    <property type="match status" value="1"/>
</dbReference>
<dbReference type="GO" id="GO:0007155">
    <property type="term" value="P:cell adhesion"/>
    <property type="evidence" value="ECO:0007669"/>
    <property type="project" value="UniProtKB-KW"/>
</dbReference>
<dbReference type="Pfam" id="PF00047">
    <property type="entry name" value="ig"/>
    <property type="match status" value="1"/>
</dbReference>
<evidence type="ECO:0000256" key="3">
    <source>
        <dbReference type="ARBA" id="ARBA00022614"/>
    </source>
</evidence>
<dbReference type="InterPro" id="IPR003591">
    <property type="entry name" value="Leu-rich_rpt_typical-subtyp"/>
</dbReference>
<evidence type="ECO:0000256" key="2">
    <source>
        <dbReference type="ARBA" id="ARBA00005670"/>
    </source>
</evidence>
<keyword evidence="8 14" id="KW-1133">Transmembrane helix</keyword>
<dbReference type="InterPro" id="IPR003598">
    <property type="entry name" value="Ig_sub2"/>
</dbReference>
<dbReference type="InterPro" id="IPR032675">
    <property type="entry name" value="LRR_dom_sf"/>
</dbReference>
<evidence type="ECO:0000256" key="8">
    <source>
        <dbReference type="ARBA" id="ARBA00022989"/>
    </source>
</evidence>
<dbReference type="Gene3D" id="2.60.40.10">
    <property type="entry name" value="Immunoglobulins"/>
    <property type="match status" value="1"/>
</dbReference>
<dbReference type="SUPFAM" id="SSF48726">
    <property type="entry name" value="Immunoglobulin"/>
    <property type="match status" value="1"/>
</dbReference>
<comment type="subcellular location">
    <subcellularLocation>
        <location evidence="1">Membrane</location>
        <topology evidence="1">Single-pass type I membrane protein</topology>
    </subcellularLocation>
</comment>
<dbReference type="SUPFAM" id="SSF52058">
    <property type="entry name" value="L domain-like"/>
    <property type="match status" value="1"/>
</dbReference>
<dbReference type="PANTHER" id="PTHR24368">
    <property type="entry name" value="AMPHOTERIN-INDUCED PROTEIN"/>
    <property type="match status" value="1"/>
</dbReference>
<evidence type="ECO:0000256" key="14">
    <source>
        <dbReference type="SAM" id="Phobius"/>
    </source>
</evidence>
<dbReference type="InterPro" id="IPR036179">
    <property type="entry name" value="Ig-like_dom_sf"/>
</dbReference>
<reference evidence="16" key="1">
    <citation type="journal article" date="2023" name="Front. Mar. Sci.">
        <title>A new Merluccius polli reference genome to investigate the effects of global change in West African waters.</title>
        <authorList>
            <person name="Mateo J.L."/>
            <person name="Blanco-Fernandez C."/>
            <person name="Garcia-Vazquez E."/>
            <person name="Machado-Schiaffino G."/>
        </authorList>
    </citation>
    <scope>NUCLEOTIDE SEQUENCE</scope>
    <source>
        <strain evidence="16">C29</strain>
        <tissue evidence="16">Fin</tissue>
    </source>
</reference>
<keyword evidence="11" id="KW-0325">Glycoprotein</keyword>
<evidence type="ECO:0000259" key="15">
    <source>
        <dbReference type="PROSITE" id="PS50835"/>
    </source>
</evidence>
<keyword evidence="10" id="KW-1015">Disulfide bond</keyword>
<dbReference type="PANTHER" id="PTHR24368:SF62">
    <property type="entry name" value="AMPHOTERIN-INDUCED PROTEIN 3"/>
    <property type="match status" value="1"/>
</dbReference>
<keyword evidence="7" id="KW-0130">Cell adhesion</keyword>
<evidence type="ECO:0000256" key="11">
    <source>
        <dbReference type="ARBA" id="ARBA00023180"/>
    </source>
</evidence>
<dbReference type="InterPro" id="IPR003599">
    <property type="entry name" value="Ig_sub"/>
</dbReference>
<feature type="domain" description="Ig-like" evidence="15">
    <location>
        <begin position="318"/>
        <end position="391"/>
    </location>
</feature>
<keyword evidence="6" id="KW-0677">Repeat</keyword>
<keyword evidence="5" id="KW-0732">Signal</keyword>
<dbReference type="InterPro" id="IPR013151">
    <property type="entry name" value="Immunoglobulin_dom"/>
</dbReference>
<keyword evidence="12" id="KW-0393">Immunoglobulin domain</keyword>
<evidence type="ECO:0000313" key="16">
    <source>
        <dbReference type="EMBL" id="KAK0141296.1"/>
    </source>
</evidence>
<dbReference type="EMBL" id="JAOPHQ010003977">
    <property type="protein sequence ID" value="KAK0141296.1"/>
    <property type="molecule type" value="Genomic_DNA"/>
</dbReference>
<dbReference type="Gene3D" id="3.80.10.10">
    <property type="entry name" value="Ribonuclease Inhibitor"/>
    <property type="match status" value="1"/>
</dbReference>
<keyword evidence="9 14" id="KW-0472">Membrane</keyword>
<keyword evidence="17" id="KW-1185">Reference proteome</keyword>
<sequence>MFCVGGSDGYGGREGVSAPTMRPPLHWSAVLLSVCFLFPHLSPALGGVCPSSCLCGSDILSCAEMGGGHDKEIPKGMPASTVMLDLSHNRIARLKQGSFGGLARLETLRLNHNQMAEIQPGAFFNTSGPVLKHLDLSSNHLHVLEVHYFLELSGLEELLLFNNRIACVENHALTGLGRLRKAYLSHNRLTDFPFVSIQEHSHPQLSMLDLSSNRLPKLPIEDIANLPLAVQSGLYLHNNSLLCDCSMYGLFRQWEQRDYASVKDFRHEHTCLVYGIQRGTVRFFQHARYFDNCSTTGNQLHLQAQQESDVQVFVDKRVVLNCATTLRGHHVNFIWVTPKQEYVAPPGNNGSLKMFDNGTLVITAAKSEDSGIYWCMARDKSGHRNETREVNMIVAAQHDSDSQEGFNTGFTTLLGCVVSLVLVLMYLYLTPCRCPPWRKATSPPTTAPSPGNDPAVGSGKSSILTPTPPATTEGPGRKVSTNKHVVFLEPIKEQQNGRLRLGPGAMAGQGGHLGPGLLLGAEHRATKTQQRAGETDSIMSVFSDMPIMSP</sequence>
<gene>
    <name evidence="16" type="primary">AMIGO3_1</name>
    <name evidence="16" type="ORF">N1851_021693</name>
</gene>
<evidence type="ECO:0000256" key="4">
    <source>
        <dbReference type="ARBA" id="ARBA00022692"/>
    </source>
</evidence>